<accession>A0A087C7F3</accession>
<dbReference type="GO" id="GO:0005975">
    <property type="term" value="P:carbohydrate metabolic process"/>
    <property type="evidence" value="ECO:0007669"/>
    <property type="project" value="InterPro"/>
</dbReference>
<dbReference type="Proteomes" id="UP000029082">
    <property type="component" value="Unassembled WGS sequence"/>
</dbReference>
<reference evidence="3 4" key="1">
    <citation type="submission" date="2014-03" db="EMBL/GenBank/DDBJ databases">
        <title>Genomics of Bifidobacteria.</title>
        <authorList>
            <person name="Ventura M."/>
            <person name="Milani C."/>
            <person name="Lugli G.A."/>
        </authorList>
    </citation>
    <scope>NUCLEOTIDE SEQUENCE [LARGE SCALE GENOMIC DNA]</scope>
    <source>
        <strain evidence="3 4">DSM 21395</strain>
    </source>
</reference>
<dbReference type="Pfam" id="PF07221">
    <property type="entry name" value="GlcNAc_2-epim"/>
    <property type="match status" value="1"/>
</dbReference>
<protein>
    <submittedName>
        <fullName evidence="3">N-acylglucosamine 2-epimerase</fullName>
    </submittedName>
</protein>
<evidence type="ECO:0000313" key="3">
    <source>
        <dbReference type="EMBL" id="KFI79203.1"/>
    </source>
</evidence>
<dbReference type="GO" id="GO:0016853">
    <property type="term" value="F:isomerase activity"/>
    <property type="evidence" value="ECO:0007669"/>
    <property type="project" value="UniProtKB-KW"/>
</dbReference>
<dbReference type="AlphaFoldDB" id="A0A087C7F3"/>
<dbReference type="InterPro" id="IPR012341">
    <property type="entry name" value="6hp_glycosidase-like_sf"/>
</dbReference>
<dbReference type="STRING" id="1437603.GCA_000771525_01321"/>
<dbReference type="GeneID" id="93094391"/>
<sequence>MHASALKHINPKYRLGTEANRVFMASQSYDLLRFGEGFPAPIGGSGWLDDEGGLDPSQGVQTWITGRMAHVYSIAALLGYRGAGELVDKALNGLRGVLHDDDHGGWYPQVTSEGVPVEGKICYTHAFVLIASSSALLAGRPHARELLDDALDVFNAHFWDDEIGLAVDTWDSAFSQLDPYRGLNANMHTTEAFLAVADATGQELYRRRAGRIVDHVIAWAEGNQWRIPEHFSADWEPMLEYNADKKADQFKPYGATPGHGIEWARLITQWALSAQLDAHRLAGYVDAAEHLFARAVADGWNVDGQPGMVYTTDWNGTPVVRDRMHWTVAEAMNTSAVLFAVTHDDEYARRYVEFCEYTDEYLIDHDKGSWFHQLDHDNHVIGTVWPGKSDVYHAFQSTLIAYNPPDTSIATAVRNADR</sequence>
<comment type="similarity">
    <text evidence="1">Belongs to the N-acylglucosamine 2-epimerase family.</text>
</comment>
<evidence type="ECO:0000256" key="2">
    <source>
        <dbReference type="ARBA" id="ARBA00023235"/>
    </source>
</evidence>
<dbReference type="EMBL" id="JGZE01000002">
    <property type="protein sequence ID" value="KFI79203.1"/>
    <property type="molecule type" value="Genomic_DNA"/>
</dbReference>
<organism evidence="3 4">
    <name type="scientific">Bifidobacterium mongoliense DSM 21395</name>
    <dbReference type="NCBI Taxonomy" id="1437603"/>
    <lineage>
        <taxon>Bacteria</taxon>
        <taxon>Bacillati</taxon>
        <taxon>Actinomycetota</taxon>
        <taxon>Actinomycetes</taxon>
        <taxon>Bifidobacteriales</taxon>
        <taxon>Bifidobacteriaceae</taxon>
        <taxon>Bifidobacterium</taxon>
    </lineage>
</organism>
<dbReference type="Gene3D" id="1.50.10.10">
    <property type="match status" value="1"/>
</dbReference>
<keyword evidence="4" id="KW-1185">Reference proteome</keyword>
<comment type="caution">
    <text evidence="3">The sequence shown here is derived from an EMBL/GenBank/DDBJ whole genome shotgun (WGS) entry which is preliminary data.</text>
</comment>
<dbReference type="PANTHER" id="PTHR15108">
    <property type="entry name" value="N-ACYLGLUCOSAMINE-2-EPIMERASE"/>
    <property type="match status" value="1"/>
</dbReference>
<evidence type="ECO:0000313" key="4">
    <source>
        <dbReference type="Proteomes" id="UP000029082"/>
    </source>
</evidence>
<evidence type="ECO:0000256" key="1">
    <source>
        <dbReference type="ARBA" id="ARBA00008558"/>
    </source>
</evidence>
<dbReference type="SUPFAM" id="SSF48208">
    <property type="entry name" value="Six-hairpin glycosidases"/>
    <property type="match status" value="1"/>
</dbReference>
<dbReference type="RefSeq" id="WP_033512325.1">
    <property type="nucleotide sequence ID" value="NZ_JDUO01000004.1"/>
</dbReference>
<name>A0A087C7F3_9BIFI</name>
<dbReference type="InterPro" id="IPR010819">
    <property type="entry name" value="AGE/CE"/>
</dbReference>
<dbReference type="eggNOG" id="COG2942">
    <property type="taxonomic scope" value="Bacteria"/>
</dbReference>
<proteinExistence type="inferred from homology"/>
<dbReference type="OrthoDB" id="9806359at2"/>
<dbReference type="InterPro" id="IPR008928">
    <property type="entry name" value="6-hairpin_glycosidase_sf"/>
</dbReference>
<gene>
    <name evidence="3" type="ORF">BMON_0401</name>
</gene>
<keyword evidence="2" id="KW-0413">Isomerase</keyword>